<accession>A0A0E9VLD2</accession>
<organism evidence="1">
    <name type="scientific">Anguilla anguilla</name>
    <name type="common">European freshwater eel</name>
    <name type="synonym">Muraena anguilla</name>
    <dbReference type="NCBI Taxonomy" id="7936"/>
    <lineage>
        <taxon>Eukaryota</taxon>
        <taxon>Metazoa</taxon>
        <taxon>Chordata</taxon>
        <taxon>Craniata</taxon>
        <taxon>Vertebrata</taxon>
        <taxon>Euteleostomi</taxon>
        <taxon>Actinopterygii</taxon>
        <taxon>Neopterygii</taxon>
        <taxon>Teleostei</taxon>
        <taxon>Anguilliformes</taxon>
        <taxon>Anguillidae</taxon>
        <taxon>Anguilla</taxon>
    </lineage>
</organism>
<evidence type="ECO:0000313" key="1">
    <source>
        <dbReference type="EMBL" id="JAH78862.1"/>
    </source>
</evidence>
<proteinExistence type="predicted"/>
<dbReference type="AlphaFoldDB" id="A0A0E9VLD2"/>
<sequence length="46" mass="5429">MSVISKQLNKNDTNVFFLKSIRTEMLLVEFRHSIALTENMLNINKF</sequence>
<dbReference type="EMBL" id="GBXM01029715">
    <property type="protein sequence ID" value="JAH78862.1"/>
    <property type="molecule type" value="Transcribed_RNA"/>
</dbReference>
<reference evidence="1" key="1">
    <citation type="submission" date="2014-11" db="EMBL/GenBank/DDBJ databases">
        <authorList>
            <person name="Amaro Gonzalez C."/>
        </authorList>
    </citation>
    <scope>NUCLEOTIDE SEQUENCE</scope>
</reference>
<protein>
    <submittedName>
        <fullName evidence="1">Uncharacterized protein</fullName>
    </submittedName>
</protein>
<name>A0A0E9VLD2_ANGAN</name>
<reference evidence="1" key="2">
    <citation type="journal article" date="2015" name="Fish Shellfish Immunol.">
        <title>Early steps in the European eel (Anguilla anguilla)-Vibrio vulnificus interaction in the gills: Role of the RtxA13 toxin.</title>
        <authorList>
            <person name="Callol A."/>
            <person name="Pajuelo D."/>
            <person name="Ebbesson L."/>
            <person name="Teles M."/>
            <person name="MacKenzie S."/>
            <person name="Amaro C."/>
        </authorList>
    </citation>
    <scope>NUCLEOTIDE SEQUENCE</scope>
</reference>